<dbReference type="AlphaFoldDB" id="A0A9P5TL26"/>
<keyword evidence="2" id="KW-1185">Reference proteome</keyword>
<evidence type="ECO:0000313" key="1">
    <source>
        <dbReference type="EMBL" id="KAF8889455.1"/>
    </source>
</evidence>
<accession>A0A9P5TL26</accession>
<dbReference type="EMBL" id="JADNYJ010000080">
    <property type="protein sequence ID" value="KAF8889455.1"/>
    <property type="molecule type" value="Genomic_DNA"/>
</dbReference>
<evidence type="ECO:0000313" key="2">
    <source>
        <dbReference type="Proteomes" id="UP000724874"/>
    </source>
</evidence>
<proteinExistence type="predicted"/>
<gene>
    <name evidence="1" type="ORF">CPB84DRAFT_1749327</name>
</gene>
<comment type="caution">
    <text evidence="1">The sequence shown here is derived from an EMBL/GenBank/DDBJ whole genome shotgun (WGS) entry which is preliminary data.</text>
</comment>
<reference evidence="1" key="1">
    <citation type="submission" date="2020-11" db="EMBL/GenBank/DDBJ databases">
        <authorList>
            <consortium name="DOE Joint Genome Institute"/>
            <person name="Ahrendt S."/>
            <person name="Riley R."/>
            <person name="Andreopoulos W."/>
            <person name="LaButti K."/>
            <person name="Pangilinan J."/>
            <person name="Ruiz-duenas F.J."/>
            <person name="Barrasa J.M."/>
            <person name="Sanchez-Garcia M."/>
            <person name="Camarero S."/>
            <person name="Miyauchi S."/>
            <person name="Serrano A."/>
            <person name="Linde D."/>
            <person name="Babiker R."/>
            <person name="Drula E."/>
            <person name="Ayuso-Fernandez I."/>
            <person name="Pacheco R."/>
            <person name="Padilla G."/>
            <person name="Ferreira P."/>
            <person name="Barriuso J."/>
            <person name="Kellner H."/>
            <person name="Castanera R."/>
            <person name="Alfaro M."/>
            <person name="Ramirez L."/>
            <person name="Pisabarro A.G."/>
            <person name="Kuo A."/>
            <person name="Tritt A."/>
            <person name="Lipzen A."/>
            <person name="He G."/>
            <person name="Yan M."/>
            <person name="Ng V."/>
            <person name="Cullen D."/>
            <person name="Martin F."/>
            <person name="Rosso M.-N."/>
            <person name="Henrissat B."/>
            <person name="Hibbett D."/>
            <person name="Martinez A.T."/>
            <person name="Grigoriev I.V."/>
        </authorList>
    </citation>
    <scope>NUCLEOTIDE SEQUENCE</scope>
    <source>
        <strain evidence="1">AH 44721</strain>
    </source>
</reference>
<sequence length="262" mass="29688">MAMCILRVRYQKNGLEGGLKSERSIAGYFMRRISKKLRFTEFVCIITFRMVNNPIMRLPDCQEASDEMKSYRGAPANLSLHFILGGDKVYDDVEVRLVPYLHRLPVSVAAVELQRFEFALEVPKKNNDKICLLSNEFGATWNHLGSTPRSFQADFGIDWENVGTNFQQGPMKEGKGSTYDGQTFTIRNGHYDFINNTVKFDIIFDDAHPPEEFDGILDSPDGPSGNIISIKGTIKIKSTWLQGKPPAVFGLYSRYRATVTLR</sequence>
<organism evidence="1 2">
    <name type="scientific">Gymnopilus junonius</name>
    <name type="common">Spectacular rustgill mushroom</name>
    <name type="synonym">Gymnopilus spectabilis subsp. junonius</name>
    <dbReference type="NCBI Taxonomy" id="109634"/>
    <lineage>
        <taxon>Eukaryota</taxon>
        <taxon>Fungi</taxon>
        <taxon>Dikarya</taxon>
        <taxon>Basidiomycota</taxon>
        <taxon>Agaricomycotina</taxon>
        <taxon>Agaricomycetes</taxon>
        <taxon>Agaricomycetidae</taxon>
        <taxon>Agaricales</taxon>
        <taxon>Agaricineae</taxon>
        <taxon>Hymenogastraceae</taxon>
        <taxon>Gymnopilus</taxon>
    </lineage>
</organism>
<dbReference type="Proteomes" id="UP000724874">
    <property type="component" value="Unassembled WGS sequence"/>
</dbReference>
<protein>
    <submittedName>
        <fullName evidence="1">Uncharacterized protein</fullName>
    </submittedName>
</protein>
<name>A0A9P5TL26_GYMJU</name>